<dbReference type="InterPro" id="IPR013022">
    <property type="entry name" value="Xyl_isomerase-like_TIM-brl"/>
</dbReference>
<gene>
    <name evidence="2" type="ORF">AVDCRST_MAG56-2423</name>
</gene>
<dbReference type="InterPro" id="IPR050312">
    <property type="entry name" value="IolE/XylAMocC-like"/>
</dbReference>
<evidence type="ECO:0000259" key="1">
    <source>
        <dbReference type="Pfam" id="PF01261"/>
    </source>
</evidence>
<dbReference type="InterPro" id="IPR036237">
    <property type="entry name" value="Xyl_isomerase-like_sf"/>
</dbReference>
<dbReference type="AlphaFoldDB" id="A0A6J4IQF9"/>
<dbReference type="Gene3D" id="3.20.20.150">
    <property type="entry name" value="Divalent-metal-dependent TIM barrel enzymes"/>
    <property type="match status" value="1"/>
</dbReference>
<dbReference type="PANTHER" id="PTHR12110">
    <property type="entry name" value="HYDROXYPYRUVATE ISOMERASE"/>
    <property type="match status" value="1"/>
</dbReference>
<sequence>MYGAPGSGLREIAGLHLSSSRFFPIFSPDFQIIGEILAKPLSGRHPHPVPVRPIVNCPFSIIHFQSTNMQSSRRDFLKQLGQASAGLGLYAALPPLPALAESGKKMFFEISLAEWSLHKTLFAGKMTNLDFPVMAKQTFGISVVEYVNQFFKDKARDTAYLKDLMKRCDDNGVKSHLIMIDGEGNLGDTDKAKRKQAVENHYQWVDAAKYLGCRTIRVNAAGEGTAEEVQKAAIDGLRTLSEFAAKQNINVIVENHGGYSSNGQWLAAVMKGVGLKNCGTLPDFGNFCVNRTKPETNTPEGWAKTRCLEEYDRYKGTRELMPFAKGVSAKSHDFDENGNETHTDYAKMLRIVKDAGFKGYVGVEYEGSKLSEEEGIKKTKALLERVGATV</sequence>
<evidence type="ECO:0000313" key="2">
    <source>
        <dbReference type="EMBL" id="CAA9259113.1"/>
    </source>
</evidence>
<accession>A0A6J4IQF9</accession>
<dbReference type="EMBL" id="CADCTQ010000213">
    <property type="protein sequence ID" value="CAA9259113.1"/>
    <property type="molecule type" value="Genomic_DNA"/>
</dbReference>
<dbReference type="Pfam" id="PF01261">
    <property type="entry name" value="AP_endonuc_2"/>
    <property type="match status" value="1"/>
</dbReference>
<proteinExistence type="predicted"/>
<dbReference type="SUPFAM" id="SSF51658">
    <property type="entry name" value="Xylose isomerase-like"/>
    <property type="match status" value="1"/>
</dbReference>
<feature type="domain" description="Xylose isomerase-like TIM barrel" evidence="1">
    <location>
        <begin position="139"/>
        <end position="384"/>
    </location>
</feature>
<organism evidence="2">
    <name type="scientific">uncultured Cytophagales bacterium</name>
    <dbReference type="NCBI Taxonomy" id="158755"/>
    <lineage>
        <taxon>Bacteria</taxon>
        <taxon>Pseudomonadati</taxon>
        <taxon>Bacteroidota</taxon>
        <taxon>Sphingobacteriia</taxon>
        <taxon>Sphingobacteriales</taxon>
        <taxon>environmental samples</taxon>
    </lineage>
</organism>
<name>A0A6J4IQF9_9SPHI</name>
<reference evidence="2" key="1">
    <citation type="submission" date="2020-02" db="EMBL/GenBank/DDBJ databases">
        <authorList>
            <person name="Meier V. D."/>
        </authorList>
    </citation>
    <scope>NUCLEOTIDE SEQUENCE</scope>
    <source>
        <strain evidence="2">AVDCRST_MAG56</strain>
    </source>
</reference>
<protein>
    <recommendedName>
        <fullName evidence="1">Xylose isomerase-like TIM barrel domain-containing protein</fullName>
    </recommendedName>
</protein>
<dbReference type="PANTHER" id="PTHR12110:SF53">
    <property type="entry name" value="BLR5974 PROTEIN"/>
    <property type="match status" value="1"/>
</dbReference>